<gene>
    <name evidence="3" type="ORF">GCM10022421_06270</name>
</gene>
<dbReference type="Gene3D" id="3.30.870.10">
    <property type="entry name" value="Endonuclease Chain A"/>
    <property type="match status" value="1"/>
</dbReference>
<reference evidence="4" key="1">
    <citation type="journal article" date="2019" name="Int. J. Syst. Evol. Microbiol.">
        <title>The Global Catalogue of Microorganisms (GCM) 10K type strain sequencing project: providing services to taxonomists for standard genome sequencing and annotation.</title>
        <authorList>
            <consortium name="The Broad Institute Genomics Platform"/>
            <consortium name="The Broad Institute Genome Sequencing Center for Infectious Disease"/>
            <person name="Wu L."/>
            <person name="Ma J."/>
        </authorList>
    </citation>
    <scope>NUCLEOTIDE SEQUENCE [LARGE SCALE GENOMIC DNA]</scope>
    <source>
        <strain evidence="4">JCM 17329</strain>
    </source>
</reference>
<accession>A0ABP7D988</accession>
<feature type="domain" description="Helicase C-terminal" evidence="2">
    <location>
        <begin position="440"/>
        <end position="588"/>
    </location>
</feature>
<dbReference type="Pfam" id="PF00271">
    <property type="entry name" value="Helicase_C"/>
    <property type="match status" value="1"/>
</dbReference>
<keyword evidence="3" id="KW-0378">Hydrolase</keyword>
<dbReference type="PANTHER" id="PTHR47396:SF1">
    <property type="entry name" value="ATP-DEPENDENT HELICASE IRC3-RELATED"/>
    <property type="match status" value="1"/>
</dbReference>
<name>A0ABP7D988_9GAMM</name>
<evidence type="ECO:0000259" key="1">
    <source>
        <dbReference type="PROSITE" id="PS51192"/>
    </source>
</evidence>
<dbReference type="InterPro" id="IPR050742">
    <property type="entry name" value="Helicase_Restrict-Modif_Enz"/>
</dbReference>
<dbReference type="RefSeq" id="WP_344962295.1">
    <property type="nucleotide sequence ID" value="NZ_BAABDS010000008.1"/>
</dbReference>
<dbReference type="PROSITE" id="PS51192">
    <property type="entry name" value="HELICASE_ATP_BIND_1"/>
    <property type="match status" value="1"/>
</dbReference>
<dbReference type="Proteomes" id="UP001501479">
    <property type="component" value="Unassembled WGS sequence"/>
</dbReference>
<keyword evidence="3" id="KW-0067">ATP-binding</keyword>
<evidence type="ECO:0000259" key="2">
    <source>
        <dbReference type="PROSITE" id="PS51194"/>
    </source>
</evidence>
<dbReference type="PANTHER" id="PTHR47396">
    <property type="entry name" value="TYPE I RESTRICTION ENZYME ECOKI R PROTEIN"/>
    <property type="match status" value="1"/>
</dbReference>
<keyword evidence="3" id="KW-0547">Nucleotide-binding</keyword>
<dbReference type="InterPro" id="IPR027417">
    <property type="entry name" value="P-loop_NTPase"/>
</dbReference>
<dbReference type="Pfam" id="PF04851">
    <property type="entry name" value="ResIII"/>
    <property type="match status" value="1"/>
</dbReference>
<dbReference type="SUPFAM" id="SSF56024">
    <property type="entry name" value="Phospholipase D/nuclease"/>
    <property type="match status" value="1"/>
</dbReference>
<dbReference type="InterPro" id="IPR025202">
    <property type="entry name" value="PLD-like_dom"/>
</dbReference>
<dbReference type="InterPro" id="IPR036286">
    <property type="entry name" value="LexA/Signal_pep-like_sf"/>
</dbReference>
<dbReference type="Pfam" id="PF00717">
    <property type="entry name" value="Peptidase_S24"/>
    <property type="match status" value="1"/>
</dbReference>
<keyword evidence="3" id="KW-0347">Helicase</keyword>
<proteinExistence type="predicted"/>
<dbReference type="InterPro" id="IPR006935">
    <property type="entry name" value="Helicase/UvrB_N"/>
</dbReference>
<dbReference type="InterPro" id="IPR015927">
    <property type="entry name" value="Peptidase_S24_S26A/B/C"/>
</dbReference>
<dbReference type="CDD" id="cd18032">
    <property type="entry name" value="DEXHc_RE_I_III_res"/>
    <property type="match status" value="1"/>
</dbReference>
<dbReference type="GO" id="GO:0004386">
    <property type="term" value="F:helicase activity"/>
    <property type="evidence" value="ECO:0007669"/>
    <property type="project" value="UniProtKB-KW"/>
</dbReference>
<dbReference type="SMART" id="SM00490">
    <property type="entry name" value="HELICc"/>
    <property type="match status" value="1"/>
</dbReference>
<protein>
    <submittedName>
        <fullName evidence="3">DEAD/DEAH box helicase family protein</fullName>
    </submittedName>
</protein>
<dbReference type="Gene3D" id="2.10.109.10">
    <property type="entry name" value="Umud Fragment, subunit A"/>
    <property type="match status" value="1"/>
</dbReference>
<evidence type="ECO:0000313" key="4">
    <source>
        <dbReference type="Proteomes" id="UP001501479"/>
    </source>
</evidence>
<dbReference type="CDD" id="cd18799">
    <property type="entry name" value="SF2_C_EcoAI-like"/>
    <property type="match status" value="1"/>
</dbReference>
<dbReference type="Pfam" id="PF13091">
    <property type="entry name" value="PLDc_2"/>
    <property type="match status" value="1"/>
</dbReference>
<dbReference type="PROSITE" id="PS51194">
    <property type="entry name" value="HELICASE_CTER"/>
    <property type="match status" value="1"/>
</dbReference>
<sequence length="978" mass="109195">MTAPQLLAGGGAKDPGFHQPLLGPLLGAINATGEGSSIGIAVSFIRQSGLALLQDALFEALDRGVQLDVITSDYLDVTEPVALRWLMLLAERGARVGIYESAGNPGFHLKSYLFIQQHTQKRLTGLGLVGSSNISRAALTDSLEWNWCLRVDDDGTSPAATSLLALQQQMQQLAQDARVVPLSHHWIDDYLIRYQQSPLTGLRVITGDNTTDDETLRETPLPHAVQEEALAALQASRSQGYQRGLVVMATGLGKTWLAAFDARQLKAKKLLFVAHRDEIIRQAQATFIRMQPTAHTGLYNGQQQDQADWLFASVQTLGRADHLRRFAPDHFDYIIVDEFHHSTSPTYRRLLDHFRPRFLLGLTATPDRTDQADILALCDDNLVFERGLRDAIVDRHLVPFVYQGIYDEHIDYDEIPWRNGRFDPDALNAAFASKRRARHALEQWRTYARSRTLAFCISTRHADFMARIFNDADIKAAAVYAGSAMPRNQALTELADGKLQVIFSVDLFNEGTDLPAIDTLLMLRPTESRIVFLQQLGRGLRKHPGKQQLMVVDLVGNHKACLFKPELLQATIGTTNGSGSQTTPDLPEGCYINLAPRLIPLMNKLRYGGRVKVVDDYRRLKDELGHRPTAVQAFRAGLDLAKLRKQHGNWFELTRSEGDLTASAVIVLDKLGDFLLTGVETTTLSKSFKIILLQALLELDGLCQPPTLAALAEQSRHVLERHPDLLLLDLPAKQQAMTADSPAWLRYWQNNPIKYSTGGNPDSQADYWFEIKNDRFCPRFELPTDKLDTLHLMMQELVDLRLAEYRRRHAAKLAKAPRSAKVQQQATDSADTPMAEVIELPCFPDLRIACGHFKTGHGDHAELMAIADHYGPLDIKRHFLARASGHSMNGGKQPVNDGDLLLLEWITPQTAGSISNQTLAIEQQDESGDNQYLLRMVKKKPDGGYRLHATNPDYEDLAATDEMKPFARFRGVISEPAQ</sequence>
<dbReference type="SUPFAM" id="SSF52540">
    <property type="entry name" value="P-loop containing nucleoside triphosphate hydrolases"/>
    <property type="match status" value="1"/>
</dbReference>
<feature type="domain" description="Helicase ATP-binding" evidence="1">
    <location>
        <begin position="235"/>
        <end position="384"/>
    </location>
</feature>
<keyword evidence="4" id="KW-1185">Reference proteome</keyword>
<comment type="caution">
    <text evidence="3">The sequence shown here is derived from an EMBL/GenBank/DDBJ whole genome shotgun (WGS) entry which is preliminary data.</text>
</comment>
<dbReference type="InterPro" id="IPR001650">
    <property type="entry name" value="Helicase_C-like"/>
</dbReference>
<dbReference type="EMBL" id="BAABDS010000008">
    <property type="protein sequence ID" value="GAA3702407.1"/>
    <property type="molecule type" value="Genomic_DNA"/>
</dbReference>
<organism evidence="3 4">
    <name type="scientific">Oceanisphaera sediminis</name>
    <dbReference type="NCBI Taxonomy" id="981381"/>
    <lineage>
        <taxon>Bacteria</taxon>
        <taxon>Pseudomonadati</taxon>
        <taxon>Pseudomonadota</taxon>
        <taxon>Gammaproteobacteria</taxon>
        <taxon>Aeromonadales</taxon>
        <taxon>Aeromonadaceae</taxon>
        <taxon>Oceanisphaera</taxon>
    </lineage>
</organism>
<dbReference type="Gene3D" id="3.40.50.300">
    <property type="entry name" value="P-loop containing nucleotide triphosphate hydrolases"/>
    <property type="match status" value="2"/>
</dbReference>
<dbReference type="SUPFAM" id="SSF51306">
    <property type="entry name" value="LexA/Signal peptidase"/>
    <property type="match status" value="1"/>
</dbReference>
<dbReference type="SMART" id="SM00487">
    <property type="entry name" value="DEXDc"/>
    <property type="match status" value="1"/>
</dbReference>
<evidence type="ECO:0000313" key="3">
    <source>
        <dbReference type="EMBL" id="GAA3702407.1"/>
    </source>
</evidence>
<dbReference type="InterPro" id="IPR014001">
    <property type="entry name" value="Helicase_ATP-bd"/>
</dbReference>